<evidence type="ECO:0000256" key="6">
    <source>
        <dbReference type="SAM" id="Phobius"/>
    </source>
</evidence>
<feature type="compositionally biased region" description="Low complexity" evidence="5">
    <location>
        <begin position="32"/>
        <end position="41"/>
    </location>
</feature>
<dbReference type="GO" id="GO:0030150">
    <property type="term" value="P:protein import into mitochondrial matrix"/>
    <property type="evidence" value="ECO:0007669"/>
    <property type="project" value="TreeGrafter"/>
</dbReference>
<comment type="subcellular location">
    <subcellularLocation>
        <location evidence="1">Membrane</location>
        <topology evidence="1">Multi-pass membrane protein</topology>
    </subcellularLocation>
</comment>
<keyword evidence="3 6" id="KW-1133">Transmembrane helix</keyword>
<reference evidence="7" key="1">
    <citation type="submission" date="2021-02" db="EMBL/GenBank/DDBJ databases">
        <authorList>
            <person name="Nowell W R."/>
        </authorList>
    </citation>
    <scope>NUCLEOTIDE SEQUENCE</scope>
</reference>
<evidence type="ECO:0000256" key="3">
    <source>
        <dbReference type="ARBA" id="ARBA00022989"/>
    </source>
</evidence>
<dbReference type="GO" id="GO:0005744">
    <property type="term" value="C:TIM23 mitochondrial import inner membrane translocase complex"/>
    <property type="evidence" value="ECO:0007669"/>
    <property type="project" value="TreeGrafter"/>
</dbReference>
<dbReference type="PANTHER" id="PTHR15371:SF0">
    <property type="entry name" value="SD19278P"/>
    <property type="match status" value="1"/>
</dbReference>
<dbReference type="InterPro" id="IPR045238">
    <property type="entry name" value="Tim23-like"/>
</dbReference>
<dbReference type="PANTHER" id="PTHR15371">
    <property type="entry name" value="TIM23"/>
    <property type="match status" value="1"/>
</dbReference>
<evidence type="ECO:0000256" key="5">
    <source>
        <dbReference type="SAM" id="MobiDB-lite"/>
    </source>
</evidence>
<name>A0A816SUT7_9BILA</name>
<feature type="region of interest" description="Disordered" evidence="5">
    <location>
        <begin position="26"/>
        <end position="60"/>
    </location>
</feature>
<gene>
    <name evidence="7" type="ORF">XDN619_LOCUS17086</name>
</gene>
<proteinExistence type="predicted"/>
<evidence type="ECO:0000256" key="1">
    <source>
        <dbReference type="ARBA" id="ARBA00004141"/>
    </source>
</evidence>
<dbReference type="Proteomes" id="UP000663887">
    <property type="component" value="Unassembled WGS sequence"/>
</dbReference>
<dbReference type="AlphaFoldDB" id="A0A816SUT7"/>
<protein>
    <recommendedName>
        <fullName evidence="9">Mitochondrial import inner membrane translocase subunit Tim23</fullName>
    </recommendedName>
</protein>
<feature type="transmembrane region" description="Helical" evidence="6">
    <location>
        <begin position="94"/>
        <end position="116"/>
    </location>
</feature>
<evidence type="ECO:0000313" key="8">
    <source>
        <dbReference type="Proteomes" id="UP000663887"/>
    </source>
</evidence>
<dbReference type="EMBL" id="CAJNRG010007298">
    <property type="protein sequence ID" value="CAF2093052.1"/>
    <property type="molecule type" value="Genomic_DNA"/>
</dbReference>
<evidence type="ECO:0000256" key="4">
    <source>
        <dbReference type="ARBA" id="ARBA00023136"/>
    </source>
</evidence>
<dbReference type="Pfam" id="PF02466">
    <property type="entry name" value="Tim17"/>
    <property type="match status" value="1"/>
</dbReference>
<evidence type="ECO:0000256" key="2">
    <source>
        <dbReference type="ARBA" id="ARBA00022692"/>
    </source>
</evidence>
<comment type="caution">
    <text evidence="7">The sequence shown here is derived from an EMBL/GenBank/DDBJ whole genome shotgun (WGS) entry which is preliminary data.</text>
</comment>
<dbReference type="GO" id="GO:0008320">
    <property type="term" value="F:protein transmembrane transporter activity"/>
    <property type="evidence" value="ECO:0007669"/>
    <property type="project" value="TreeGrafter"/>
</dbReference>
<sequence length="222" mass="23889">MDSNDSSKRGFSLFGNYSSNESMANVPGKFFNNNNHNNNNNQSSTRFASTKNHSTPGMNSLSPYLNFDPRVLNPRGSQFILPEGQKEKRGRLELMFFTIGGSVIAGSMIGSVSGLYRGMTETRDLIGSVRTSSIINYVARQGATTSSAMGSIALIYSLIGTGVSWIRGVDDELNTVASGGLTGLLYRSTAGLKSALRGSLYGVAASSVYVMLTSKERLQTYM</sequence>
<keyword evidence="4 6" id="KW-0472">Membrane</keyword>
<feature type="transmembrane region" description="Helical" evidence="6">
    <location>
        <begin position="194"/>
        <end position="212"/>
    </location>
</feature>
<organism evidence="7 8">
    <name type="scientific">Rotaria magnacalcarata</name>
    <dbReference type="NCBI Taxonomy" id="392030"/>
    <lineage>
        <taxon>Eukaryota</taxon>
        <taxon>Metazoa</taxon>
        <taxon>Spiralia</taxon>
        <taxon>Gnathifera</taxon>
        <taxon>Rotifera</taxon>
        <taxon>Eurotatoria</taxon>
        <taxon>Bdelloidea</taxon>
        <taxon>Philodinida</taxon>
        <taxon>Philodinidae</taxon>
        <taxon>Rotaria</taxon>
    </lineage>
</organism>
<keyword evidence="2 6" id="KW-0812">Transmembrane</keyword>
<evidence type="ECO:0000313" key="7">
    <source>
        <dbReference type="EMBL" id="CAF2093052.1"/>
    </source>
</evidence>
<feature type="compositionally biased region" description="Polar residues" evidence="5">
    <location>
        <begin position="42"/>
        <end position="60"/>
    </location>
</feature>
<accession>A0A816SUT7</accession>
<evidence type="ECO:0008006" key="9">
    <source>
        <dbReference type="Google" id="ProtNLM"/>
    </source>
</evidence>